<dbReference type="GO" id="GO:0005634">
    <property type="term" value="C:nucleus"/>
    <property type="evidence" value="ECO:0007669"/>
    <property type="project" value="TreeGrafter"/>
</dbReference>
<feature type="domain" description="Damage-control phosphatase ARMT1-like metal-binding" evidence="6">
    <location>
        <begin position="51"/>
        <end position="344"/>
    </location>
</feature>
<evidence type="ECO:0000259" key="6">
    <source>
        <dbReference type="Pfam" id="PF01937"/>
    </source>
</evidence>
<protein>
    <recommendedName>
        <fullName evidence="6">Damage-control phosphatase ARMT1-like metal-binding domain-containing protein</fullName>
    </recommendedName>
</protein>
<comment type="caution">
    <text evidence="7">The sequence shown here is derived from an EMBL/GenBank/DDBJ whole genome shotgun (WGS) entry which is preliminary data.</text>
</comment>
<dbReference type="AlphaFoldDB" id="A0A0F9TUI5"/>
<dbReference type="InterPro" id="IPR002791">
    <property type="entry name" value="ARMT1-like_metal-bd"/>
</dbReference>
<dbReference type="GO" id="GO:0005524">
    <property type="term" value="F:ATP binding"/>
    <property type="evidence" value="ECO:0007669"/>
    <property type="project" value="InterPro"/>
</dbReference>
<dbReference type="GO" id="GO:0046872">
    <property type="term" value="F:metal ion binding"/>
    <property type="evidence" value="ECO:0007669"/>
    <property type="project" value="UniProtKB-KW"/>
</dbReference>
<evidence type="ECO:0000256" key="5">
    <source>
        <dbReference type="ARBA" id="ARBA00023211"/>
    </source>
</evidence>
<dbReference type="GO" id="GO:0005829">
    <property type="term" value="C:cytosol"/>
    <property type="evidence" value="ECO:0007669"/>
    <property type="project" value="TreeGrafter"/>
</dbReference>
<name>A0A0F9TUI5_9ZZZZ</name>
<evidence type="ECO:0000256" key="2">
    <source>
        <dbReference type="ARBA" id="ARBA00022596"/>
    </source>
</evidence>
<dbReference type="Gene3D" id="1.10.285.20">
    <property type="entry name" value="Uncharacterised protein PF01937, DUF89, domain 2"/>
    <property type="match status" value="1"/>
</dbReference>
<gene>
    <name evidence="7" type="ORF">LCGC14_0304090</name>
</gene>
<dbReference type="PANTHER" id="PTHR12280">
    <property type="entry name" value="PANTOTHENATE KINASE"/>
    <property type="match status" value="1"/>
</dbReference>
<proteinExistence type="predicted"/>
<dbReference type="GO" id="GO:0015937">
    <property type="term" value="P:coenzyme A biosynthetic process"/>
    <property type="evidence" value="ECO:0007669"/>
    <property type="project" value="InterPro"/>
</dbReference>
<dbReference type="SUPFAM" id="SSF111321">
    <property type="entry name" value="AF1104-like"/>
    <property type="match status" value="1"/>
</dbReference>
<dbReference type="InterPro" id="IPR036075">
    <property type="entry name" value="ARMT-1-like_metal-bd_sf"/>
</dbReference>
<sequence length="352" mass="39233">MSHFCLLNDAETYRAESWDLLEDNAACQYWLDLFDRHFQETLVHAAGQYGRAADRHIEDAREQFAEIIRTLRATPDALDGALTVMALCRQREAVLRANRLHDPFARIKQRENESAIRLYPDVVRRLHAMAPDDRWLHLAECVFAGNIFDLGSSAAMNTAQTSPDFLATVEATKPRPWLVDDYDRLAEDLRQTFPARWGKAVIFVDNAGCDFILGIMPLARELALAGVQVVLAANELPSLNDITADETVEVIEQLADIDADLPALLDAQMFEVVSTGNDLPLIDLSDVSDELNAAAEDADLVILEGMGRSVESNFDATFKVDSLLLALLKDPKVAERVGRDVFDCVCKYQPVD</sequence>
<reference evidence="7" key="1">
    <citation type="journal article" date="2015" name="Nature">
        <title>Complex archaea that bridge the gap between prokaryotes and eukaryotes.</title>
        <authorList>
            <person name="Spang A."/>
            <person name="Saw J.H."/>
            <person name="Jorgensen S.L."/>
            <person name="Zaremba-Niedzwiedzka K."/>
            <person name="Martijn J."/>
            <person name="Lind A.E."/>
            <person name="van Eijk R."/>
            <person name="Schleper C."/>
            <person name="Guy L."/>
            <person name="Ettema T.J."/>
        </authorList>
    </citation>
    <scope>NUCLEOTIDE SEQUENCE</scope>
</reference>
<keyword evidence="2" id="KW-0533">Nickel</keyword>
<dbReference type="InterPro" id="IPR035073">
    <property type="entry name" value="At2g17340_3_helix_bundle"/>
</dbReference>
<keyword evidence="5" id="KW-0464">Manganese</keyword>
<organism evidence="7">
    <name type="scientific">marine sediment metagenome</name>
    <dbReference type="NCBI Taxonomy" id="412755"/>
    <lineage>
        <taxon>unclassified sequences</taxon>
        <taxon>metagenomes</taxon>
        <taxon>ecological metagenomes</taxon>
    </lineage>
</organism>
<dbReference type="Gene3D" id="3.40.50.10880">
    <property type="entry name" value="Uncharacterised protein PF01937, DUF89, domain 3"/>
    <property type="match status" value="1"/>
</dbReference>
<dbReference type="Pfam" id="PF01937">
    <property type="entry name" value="ARMT1-like_dom"/>
    <property type="match status" value="1"/>
</dbReference>
<evidence type="ECO:0000256" key="1">
    <source>
        <dbReference type="ARBA" id="ARBA00001936"/>
    </source>
</evidence>
<evidence type="ECO:0000256" key="4">
    <source>
        <dbReference type="ARBA" id="ARBA00022801"/>
    </source>
</evidence>
<evidence type="ECO:0000256" key="3">
    <source>
        <dbReference type="ARBA" id="ARBA00022723"/>
    </source>
</evidence>
<dbReference type="EMBL" id="LAZR01000192">
    <property type="protein sequence ID" value="KKN82994.1"/>
    <property type="molecule type" value="Genomic_DNA"/>
</dbReference>
<dbReference type="GO" id="GO:0004594">
    <property type="term" value="F:pantothenate kinase activity"/>
    <property type="evidence" value="ECO:0007669"/>
    <property type="project" value="TreeGrafter"/>
</dbReference>
<dbReference type="GO" id="GO:0016787">
    <property type="term" value="F:hydrolase activity"/>
    <property type="evidence" value="ECO:0007669"/>
    <property type="project" value="UniProtKB-KW"/>
</dbReference>
<keyword evidence="4" id="KW-0378">Hydrolase</keyword>
<evidence type="ECO:0000313" key="7">
    <source>
        <dbReference type="EMBL" id="KKN82994.1"/>
    </source>
</evidence>
<dbReference type="InterPro" id="IPR004567">
    <property type="entry name" value="Type_II_PanK"/>
</dbReference>
<dbReference type="Gene3D" id="1.20.1700.10">
    <property type="entry name" value="AF1104-like"/>
    <property type="match status" value="1"/>
</dbReference>
<dbReference type="PANTHER" id="PTHR12280:SF35">
    <property type="entry name" value="4'-PHOSPHOPANTETHEINE PHOSPHATASE"/>
    <property type="match status" value="1"/>
</dbReference>
<comment type="cofactor">
    <cofactor evidence="1">
        <name>Mn(2+)</name>
        <dbReference type="ChEBI" id="CHEBI:29035"/>
    </cofactor>
</comment>
<accession>A0A0F9TUI5</accession>
<keyword evidence="3" id="KW-0479">Metal-binding</keyword>